<evidence type="ECO:0000259" key="5">
    <source>
        <dbReference type="PROSITE" id="PS50949"/>
    </source>
</evidence>
<dbReference type="EMBL" id="DRXW01000307">
    <property type="protein sequence ID" value="HHR34306.1"/>
    <property type="molecule type" value="Genomic_DNA"/>
</dbReference>
<evidence type="ECO:0000256" key="1">
    <source>
        <dbReference type="ARBA" id="ARBA00023015"/>
    </source>
</evidence>
<gene>
    <name evidence="6" type="ORF">ENM46_05105</name>
</gene>
<dbReference type="GO" id="GO:0003677">
    <property type="term" value="F:DNA binding"/>
    <property type="evidence" value="ECO:0007669"/>
    <property type="project" value="UniProtKB-KW"/>
</dbReference>
<dbReference type="InterPro" id="IPR000524">
    <property type="entry name" value="Tscrpt_reg_HTH_GntR"/>
</dbReference>
<keyword evidence="3" id="KW-0804">Transcription</keyword>
<keyword evidence="2" id="KW-0238">DNA-binding</keyword>
<evidence type="ECO:0000313" key="6">
    <source>
        <dbReference type="EMBL" id="HHR34306.1"/>
    </source>
</evidence>
<dbReference type="InterPro" id="IPR036388">
    <property type="entry name" value="WH-like_DNA-bd_sf"/>
</dbReference>
<dbReference type="CDD" id="cd07377">
    <property type="entry name" value="WHTH_GntR"/>
    <property type="match status" value="1"/>
</dbReference>
<proteinExistence type="predicted"/>
<comment type="caution">
    <text evidence="6">The sequence shown here is derived from an EMBL/GenBank/DDBJ whole genome shotgun (WGS) entry which is preliminary data.</text>
</comment>
<dbReference type="Pfam" id="PF00392">
    <property type="entry name" value="GntR"/>
    <property type="match status" value="1"/>
</dbReference>
<name>A0A7C5Y4P2_9BACT</name>
<organism evidence="6">
    <name type="scientific">Fervidobacterium nodosum</name>
    <dbReference type="NCBI Taxonomy" id="2424"/>
    <lineage>
        <taxon>Bacteria</taxon>
        <taxon>Thermotogati</taxon>
        <taxon>Thermotogota</taxon>
        <taxon>Thermotogae</taxon>
        <taxon>Thermotogales</taxon>
        <taxon>Fervidobacteriaceae</taxon>
        <taxon>Fervidobacterium</taxon>
    </lineage>
</organism>
<dbReference type="GO" id="GO:0003700">
    <property type="term" value="F:DNA-binding transcription factor activity"/>
    <property type="evidence" value="ECO:0007669"/>
    <property type="project" value="InterPro"/>
</dbReference>
<evidence type="ECO:0000256" key="3">
    <source>
        <dbReference type="ARBA" id="ARBA00023163"/>
    </source>
</evidence>
<keyword evidence="1" id="KW-0805">Transcription regulation</keyword>
<accession>A0A7C5Y4P2</accession>
<dbReference type="PANTHER" id="PTHR38445">
    <property type="entry name" value="HTH-TYPE TRANSCRIPTIONAL REPRESSOR YTRA"/>
    <property type="match status" value="1"/>
</dbReference>
<feature type="domain" description="HTH gntR-type" evidence="5">
    <location>
        <begin position="11"/>
        <end position="79"/>
    </location>
</feature>
<keyword evidence="4" id="KW-0175">Coiled coil</keyword>
<protein>
    <submittedName>
        <fullName evidence="6">GntR family transcriptional regulator</fullName>
    </submittedName>
</protein>
<reference evidence="6" key="1">
    <citation type="journal article" date="2020" name="mSystems">
        <title>Genome- and Community-Level Interaction Insights into Carbon Utilization and Element Cycling Functions of Hydrothermarchaeota in Hydrothermal Sediment.</title>
        <authorList>
            <person name="Zhou Z."/>
            <person name="Liu Y."/>
            <person name="Xu W."/>
            <person name="Pan J."/>
            <person name="Luo Z.H."/>
            <person name="Li M."/>
        </authorList>
    </citation>
    <scope>NUCLEOTIDE SEQUENCE [LARGE SCALE GENOMIC DNA]</scope>
    <source>
        <strain evidence="6">SpSt-1088</strain>
    </source>
</reference>
<dbReference type="Gene3D" id="1.10.10.10">
    <property type="entry name" value="Winged helix-like DNA-binding domain superfamily/Winged helix DNA-binding domain"/>
    <property type="match status" value="1"/>
</dbReference>
<dbReference type="PANTHER" id="PTHR38445:SF7">
    <property type="entry name" value="GNTR-FAMILY TRANSCRIPTIONAL REGULATOR"/>
    <property type="match status" value="1"/>
</dbReference>
<evidence type="ECO:0000256" key="4">
    <source>
        <dbReference type="SAM" id="Coils"/>
    </source>
</evidence>
<sequence>MWFSIDFHSHVPVYVQIKEQVKGKILNGELKPGDFIPSIRTLAKDIGVNINTVARAYRELEIEGVIRAERGEGYVVTDIENSKIKLELIEELEKMIQKLKQAGVSKEQILSIVESQFNSDKQ</sequence>
<dbReference type="SMART" id="SM00345">
    <property type="entry name" value="HTH_GNTR"/>
    <property type="match status" value="1"/>
</dbReference>
<dbReference type="SUPFAM" id="SSF46785">
    <property type="entry name" value="Winged helix' DNA-binding domain"/>
    <property type="match status" value="1"/>
</dbReference>
<evidence type="ECO:0000256" key="2">
    <source>
        <dbReference type="ARBA" id="ARBA00023125"/>
    </source>
</evidence>
<dbReference type="AlphaFoldDB" id="A0A7C5Y4P2"/>
<dbReference type="PROSITE" id="PS50949">
    <property type="entry name" value="HTH_GNTR"/>
    <property type="match status" value="1"/>
</dbReference>
<dbReference type="InterPro" id="IPR036390">
    <property type="entry name" value="WH_DNA-bd_sf"/>
</dbReference>
<feature type="coiled-coil region" evidence="4">
    <location>
        <begin position="82"/>
        <end position="109"/>
    </location>
</feature>